<dbReference type="AlphaFoldDB" id="A0AA40D7T3"/>
<proteinExistence type="predicted"/>
<organism evidence="3 4">
    <name type="scientific">Cercophora samala</name>
    <dbReference type="NCBI Taxonomy" id="330535"/>
    <lineage>
        <taxon>Eukaryota</taxon>
        <taxon>Fungi</taxon>
        <taxon>Dikarya</taxon>
        <taxon>Ascomycota</taxon>
        <taxon>Pezizomycotina</taxon>
        <taxon>Sordariomycetes</taxon>
        <taxon>Sordariomycetidae</taxon>
        <taxon>Sordariales</taxon>
        <taxon>Lasiosphaeriaceae</taxon>
        <taxon>Cercophora</taxon>
    </lineage>
</organism>
<feature type="compositionally biased region" description="Basic and acidic residues" evidence="1">
    <location>
        <begin position="314"/>
        <end position="324"/>
    </location>
</feature>
<reference evidence="3" key="1">
    <citation type="submission" date="2023-06" db="EMBL/GenBank/DDBJ databases">
        <title>Genome-scale phylogeny and comparative genomics of the fungal order Sordariales.</title>
        <authorList>
            <consortium name="Lawrence Berkeley National Laboratory"/>
            <person name="Hensen N."/>
            <person name="Bonometti L."/>
            <person name="Westerberg I."/>
            <person name="Brannstrom I.O."/>
            <person name="Guillou S."/>
            <person name="Cros-Aarteil S."/>
            <person name="Calhoun S."/>
            <person name="Haridas S."/>
            <person name="Kuo A."/>
            <person name="Mondo S."/>
            <person name="Pangilinan J."/>
            <person name="Riley R."/>
            <person name="Labutti K."/>
            <person name="Andreopoulos B."/>
            <person name="Lipzen A."/>
            <person name="Chen C."/>
            <person name="Yanf M."/>
            <person name="Daum C."/>
            <person name="Ng V."/>
            <person name="Clum A."/>
            <person name="Steindorff A."/>
            <person name="Ohm R."/>
            <person name="Martin F."/>
            <person name="Silar P."/>
            <person name="Natvig D."/>
            <person name="Lalanne C."/>
            <person name="Gautier V."/>
            <person name="Ament-Velasquez S.L."/>
            <person name="Kruys A."/>
            <person name="Hutchinson M.I."/>
            <person name="Powell A.J."/>
            <person name="Barry K."/>
            <person name="Miller A.N."/>
            <person name="Grigoriev I.V."/>
            <person name="Debuchy R."/>
            <person name="Gladieux P."/>
            <person name="Thoren M.H."/>
            <person name="Johannesson H."/>
        </authorList>
    </citation>
    <scope>NUCLEOTIDE SEQUENCE</scope>
    <source>
        <strain evidence="3">CBS 307.81</strain>
    </source>
</reference>
<accession>A0AA40D7T3</accession>
<keyword evidence="2" id="KW-1133">Transmembrane helix</keyword>
<feature type="compositionally biased region" description="Polar residues" evidence="1">
    <location>
        <begin position="433"/>
        <end position="444"/>
    </location>
</feature>
<feature type="region of interest" description="Disordered" evidence="1">
    <location>
        <begin position="275"/>
        <end position="348"/>
    </location>
</feature>
<feature type="region of interest" description="Disordered" evidence="1">
    <location>
        <begin position="371"/>
        <end position="395"/>
    </location>
</feature>
<evidence type="ECO:0008006" key="5">
    <source>
        <dbReference type="Google" id="ProtNLM"/>
    </source>
</evidence>
<evidence type="ECO:0000313" key="4">
    <source>
        <dbReference type="Proteomes" id="UP001174997"/>
    </source>
</evidence>
<keyword evidence="2" id="KW-0812">Transmembrane</keyword>
<feature type="region of interest" description="Disordered" evidence="1">
    <location>
        <begin position="425"/>
        <end position="444"/>
    </location>
</feature>
<evidence type="ECO:0000313" key="3">
    <source>
        <dbReference type="EMBL" id="KAK0666496.1"/>
    </source>
</evidence>
<evidence type="ECO:0000256" key="2">
    <source>
        <dbReference type="SAM" id="Phobius"/>
    </source>
</evidence>
<feature type="compositionally biased region" description="Basic and acidic residues" evidence="1">
    <location>
        <begin position="285"/>
        <end position="297"/>
    </location>
</feature>
<gene>
    <name evidence="3" type="ORF">QBC41DRAFT_150221</name>
</gene>
<keyword evidence="4" id="KW-1185">Reference proteome</keyword>
<feature type="transmembrane region" description="Helical" evidence="2">
    <location>
        <begin position="248"/>
        <end position="268"/>
    </location>
</feature>
<feature type="compositionally biased region" description="Polar residues" evidence="1">
    <location>
        <begin position="381"/>
        <end position="395"/>
    </location>
</feature>
<keyword evidence="2" id="KW-0472">Membrane</keyword>
<evidence type="ECO:0000256" key="1">
    <source>
        <dbReference type="SAM" id="MobiDB-lite"/>
    </source>
</evidence>
<sequence>MGDSNDDINIASGTCYWGPGEEAHPDFIPCGNAAFGHVQCCGKGAVCFAEGHTCFSWGGTITYMAGCTDSAYEDSSCPDKKIYSDQPWMGMVFCKDTVDKDGRGLWAGCAEKGKPRALRTNSREPDNACNCTAEPSSAIESRVVLKAKNQIGGRFASLPGNLGESIQWMDNFVPTGTLTAEELTITTSDLLSTTIASDLSSATFSNTDADSAVAPSITTTNNFQTLPSATETPVAPVTSGGLGTPAKVGIAFGAVVGLMLILGALFAIRTLRHPRQVDDSSSGADHGEHGTGTKGEEAAELATETSPVVGELPTDTKARPETLRSELAASSPTSPHSSRLSELPDHGMWGPAMHPQVYPIGMSPPHAYSPALPSHGYPTGSPAQGSYSTSFPQQGYSVSYPQQGYLTSVSPELGLHPAHFRQNIGHEEDKVNEGQQRGATELSS</sequence>
<dbReference type="Proteomes" id="UP001174997">
    <property type="component" value="Unassembled WGS sequence"/>
</dbReference>
<name>A0AA40D7T3_9PEZI</name>
<protein>
    <recommendedName>
        <fullName evidence="5">Transmembrane protein</fullName>
    </recommendedName>
</protein>
<dbReference type="EMBL" id="JAULSY010000087">
    <property type="protein sequence ID" value="KAK0666496.1"/>
    <property type="molecule type" value="Genomic_DNA"/>
</dbReference>
<comment type="caution">
    <text evidence="3">The sequence shown here is derived from an EMBL/GenBank/DDBJ whole genome shotgun (WGS) entry which is preliminary data.</text>
</comment>
<feature type="compositionally biased region" description="Low complexity" evidence="1">
    <location>
        <begin position="327"/>
        <end position="341"/>
    </location>
</feature>